<dbReference type="EMBL" id="LN999833">
    <property type="protein sequence ID" value="CUX96537.1"/>
    <property type="molecule type" value="Genomic_DNA"/>
</dbReference>
<dbReference type="KEGG" id="den:MHIR_DE00214"/>
<dbReference type="STRING" id="1778262.MHIR_DE00214"/>
<dbReference type="Proteomes" id="UP000095322">
    <property type="component" value="Chromosome I"/>
</dbReference>
<reference evidence="2" key="1">
    <citation type="submission" date="2016-01" db="EMBL/GenBank/DDBJ databases">
        <authorList>
            <person name="Husnik F."/>
        </authorList>
    </citation>
    <scope>NUCLEOTIDE SEQUENCE [LARGE SCALE GENOMIC DNA]</scope>
</reference>
<gene>
    <name evidence="1" type="ORF">MHIR_DE00214</name>
</gene>
<evidence type="ECO:0000313" key="2">
    <source>
        <dbReference type="Proteomes" id="UP000095322"/>
    </source>
</evidence>
<protein>
    <submittedName>
        <fullName evidence="1">Uncharacterized protein</fullName>
    </submittedName>
</protein>
<evidence type="ECO:0000313" key="1">
    <source>
        <dbReference type="EMBL" id="CUX96537.1"/>
    </source>
</evidence>
<organism evidence="1 2">
    <name type="scientific">Candidatus Doolittlea endobia</name>
    <dbReference type="NCBI Taxonomy" id="1778262"/>
    <lineage>
        <taxon>Bacteria</taxon>
        <taxon>Pseudomonadati</taxon>
        <taxon>Pseudomonadota</taxon>
        <taxon>Gammaproteobacteria</taxon>
        <taxon>Enterobacterales</taxon>
        <taxon>Enterobacteriaceae</taxon>
        <taxon>Candidatus Doolittlea</taxon>
    </lineage>
</organism>
<sequence length="62" mass="7184">MLAVLQSVVRILGIYDMFSPVISDEWAEELSETYEAIYINILFHCISRQYVILNTVGIFNEI</sequence>
<accession>A0A143WSN2</accession>
<keyword evidence="2" id="KW-1185">Reference proteome</keyword>
<name>A0A143WSN2_9ENTR</name>
<dbReference type="AlphaFoldDB" id="A0A143WSN2"/>
<proteinExistence type="predicted"/>